<dbReference type="GO" id="GO:0016740">
    <property type="term" value="F:transferase activity"/>
    <property type="evidence" value="ECO:0007669"/>
    <property type="project" value="UniProtKB-KW"/>
</dbReference>
<evidence type="ECO:0000313" key="10">
    <source>
        <dbReference type="EMBL" id="TGD22916.1"/>
    </source>
</evidence>
<feature type="active site" description="Proton donor/acceptor" evidence="6">
    <location>
        <position position="164"/>
    </location>
</feature>
<dbReference type="OrthoDB" id="177750at2"/>
<protein>
    <submittedName>
        <fullName evidence="10">Murein L,D-transpeptidase</fullName>
    </submittedName>
</protein>
<feature type="region of interest" description="Disordered" evidence="7">
    <location>
        <begin position="32"/>
        <end position="59"/>
    </location>
</feature>
<keyword evidence="8" id="KW-1133">Transmembrane helix</keyword>
<evidence type="ECO:0000259" key="9">
    <source>
        <dbReference type="PROSITE" id="PS52029"/>
    </source>
</evidence>
<dbReference type="PANTHER" id="PTHR30582:SF2">
    <property type="entry name" value="L,D-TRANSPEPTIDASE YCIB-RELATED"/>
    <property type="match status" value="1"/>
</dbReference>
<keyword evidence="11" id="KW-1185">Reference proteome</keyword>
<comment type="pathway">
    <text evidence="1 6">Cell wall biogenesis; peptidoglycan biosynthesis.</text>
</comment>
<evidence type="ECO:0000256" key="5">
    <source>
        <dbReference type="ARBA" id="ARBA00023316"/>
    </source>
</evidence>
<keyword evidence="2" id="KW-0808">Transferase</keyword>
<organism evidence="10 11">
    <name type="scientific">Companilactobacillus suantsaicola</name>
    <dbReference type="NCBI Taxonomy" id="2487723"/>
    <lineage>
        <taxon>Bacteria</taxon>
        <taxon>Bacillati</taxon>
        <taxon>Bacillota</taxon>
        <taxon>Bacilli</taxon>
        <taxon>Lactobacillales</taxon>
        <taxon>Lactobacillaceae</taxon>
        <taxon>Companilactobacillus</taxon>
    </lineage>
</organism>
<reference evidence="10 11" key="1">
    <citation type="submission" date="2018-10" db="EMBL/GenBank/DDBJ databases">
        <title>Lactobacillus sp. R7 and Lactobacillus sp. R19 isolated from fermented mustard green product of Taiwan.</title>
        <authorList>
            <person name="Lin S.-T."/>
        </authorList>
    </citation>
    <scope>NUCLEOTIDE SEQUENCE [LARGE SCALE GENOMIC DNA]</scope>
    <source>
        <strain evidence="10 11">BCRC 81127</strain>
    </source>
</reference>
<dbReference type="AlphaFoldDB" id="A0A4Z0JLK9"/>
<dbReference type="GO" id="GO:0071972">
    <property type="term" value="F:peptidoglycan L,D-transpeptidase activity"/>
    <property type="evidence" value="ECO:0007669"/>
    <property type="project" value="TreeGrafter"/>
</dbReference>
<feature type="compositionally biased region" description="Basic residues" evidence="7">
    <location>
        <begin position="44"/>
        <end position="56"/>
    </location>
</feature>
<dbReference type="RefSeq" id="WP_135373070.1">
    <property type="nucleotide sequence ID" value="NZ_RKLY01000017.1"/>
</dbReference>
<evidence type="ECO:0000256" key="7">
    <source>
        <dbReference type="SAM" id="MobiDB-lite"/>
    </source>
</evidence>
<evidence type="ECO:0000256" key="2">
    <source>
        <dbReference type="ARBA" id="ARBA00022679"/>
    </source>
</evidence>
<keyword evidence="4 6" id="KW-0573">Peptidoglycan synthesis</keyword>
<evidence type="ECO:0000256" key="8">
    <source>
        <dbReference type="SAM" id="Phobius"/>
    </source>
</evidence>
<accession>A0A4Z0JLK9</accession>
<dbReference type="EMBL" id="RKLY01000017">
    <property type="protein sequence ID" value="TGD22916.1"/>
    <property type="molecule type" value="Genomic_DNA"/>
</dbReference>
<dbReference type="SUPFAM" id="SSF141523">
    <property type="entry name" value="L,D-transpeptidase catalytic domain-like"/>
    <property type="match status" value="1"/>
</dbReference>
<dbReference type="GO" id="GO:0005576">
    <property type="term" value="C:extracellular region"/>
    <property type="evidence" value="ECO:0007669"/>
    <property type="project" value="TreeGrafter"/>
</dbReference>
<evidence type="ECO:0000256" key="4">
    <source>
        <dbReference type="ARBA" id="ARBA00022984"/>
    </source>
</evidence>
<proteinExistence type="predicted"/>
<feature type="transmembrane region" description="Helical" evidence="8">
    <location>
        <begin position="6"/>
        <end position="27"/>
    </location>
</feature>
<dbReference type="InterPro" id="IPR038063">
    <property type="entry name" value="Transpep_catalytic_dom"/>
</dbReference>
<dbReference type="CDD" id="cd16913">
    <property type="entry name" value="YkuD_like"/>
    <property type="match status" value="1"/>
</dbReference>
<keyword evidence="3 6" id="KW-0133">Cell shape</keyword>
<evidence type="ECO:0000256" key="3">
    <source>
        <dbReference type="ARBA" id="ARBA00022960"/>
    </source>
</evidence>
<dbReference type="PANTHER" id="PTHR30582">
    <property type="entry name" value="L,D-TRANSPEPTIDASE"/>
    <property type="match status" value="1"/>
</dbReference>
<dbReference type="InterPro" id="IPR050979">
    <property type="entry name" value="LD-transpeptidase"/>
</dbReference>
<comment type="caution">
    <text evidence="10">The sequence shown here is derived from an EMBL/GenBank/DDBJ whole genome shotgun (WGS) entry which is preliminary data.</text>
</comment>
<evidence type="ECO:0000313" key="11">
    <source>
        <dbReference type="Proteomes" id="UP000298021"/>
    </source>
</evidence>
<dbReference type="GO" id="GO:0018104">
    <property type="term" value="P:peptidoglycan-protein cross-linking"/>
    <property type="evidence" value="ECO:0007669"/>
    <property type="project" value="TreeGrafter"/>
</dbReference>
<gene>
    <name evidence="10" type="ORF">EGT49_07610</name>
</gene>
<evidence type="ECO:0000256" key="1">
    <source>
        <dbReference type="ARBA" id="ARBA00004752"/>
    </source>
</evidence>
<dbReference type="GO" id="GO:0008360">
    <property type="term" value="P:regulation of cell shape"/>
    <property type="evidence" value="ECO:0007669"/>
    <property type="project" value="UniProtKB-UniRule"/>
</dbReference>
<name>A0A4Z0JLK9_9LACO</name>
<feature type="domain" description="L,D-TPase catalytic" evidence="9">
    <location>
        <begin position="92"/>
        <end position="215"/>
    </location>
</feature>
<dbReference type="Gene3D" id="2.40.440.10">
    <property type="entry name" value="L,D-transpeptidase catalytic domain-like"/>
    <property type="match status" value="1"/>
</dbReference>
<feature type="active site" description="Nucleophile" evidence="6">
    <location>
        <position position="191"/>
    </location>
</feature>
<dbReference type="InterPro" id="IPR005490">
    <property type="entry name" value="LD_TPept_cat_dom"/>
</dbReference>
<dbReference type="PROSITE" id="PS52029">
    <property type="entry name" value="LD_TPASE"/>
    <property type="match status" value="1"/>
</dbReference>
<dbReference type="UniPathway" id="UPA00219"/>
<dbReference type="GO" id="GO:0071555">
    <property type="term" value="P:cell wall organization"/>
    <property type="evidence" value="ECO:0007669"/>
    <property type="project" value="UniProtKB-UniRule"/>
</dbReference>
<dbReference type="Pfam" id="PF03734">
    <property type="entry name" value="YkuD"/>
    <property type="match status" value="1"/>
</dbReference>
<keyword evidence="5 6" id="KW-0961">Cell wall biogenesis/degradation</keyword>
<dbReference type="Proteomes" id="UP000298021">
    <property type="component" value="Unassembled WGS sequence"/>
</dbReference>
<evidence type="ECO:0000256" key="6">
    <source>
        <dbReference type="PROSITE-ProRule" id="PRU01373"/>
    </source>
</evidence>
<sequence>MNKRGIYTTILVALTVIVLGAGGIYLATNNSQSTKVEAQDQKSKPKPKKKAPKKKISQIDKDDKDMVPLKKFKYTMSSEKKAYPNLQEHPNAWIDVDITTQRVYIMDGKTQLYEMYASTGEDDATPKGTFHIEPERGEFFYTKPLKLGAFYWVSFKDHGVYLFHTSPTDVQGNYVESIAKTLGKKPSSHGCIHLSTPDCKWIYENVPTNMTVKIHGTFNEARR</sequence>
<keyword evidence="8" id="KW-0812">Transmembrane</keyword>
<keyword evidence="8" id="KW-0472">Membrane</keyword>